<protein>
    <submittedName>
        <fullName evidence="2">DUF6428 family protein</fullName>
    </submittedName>
</protein>
<gene>
    <name evidence="2" type="ORF">ACFQ2E_01720</name>
</gene>
<comment type="caution">
    <text evidence="2">The sequence shown here is derived from an EMBL/GenBank/DDBJ whole genome shotgun (WGS) entry which is preliminary data.</text>
</comment>
<name>A0ABW3R7R8_9FLAO</name>
<feature type="region of interest" description="Disordered" evidence="1">
    <location>
        <begin position="152"/>
        <end position="173"/>
    </location>
</feature>
<reference evidence="3" key="1">
    <citation type="journal article" date="2019" name="Int. J. Syst. Evol. Microbiol.">
        <title>The Global Catalogue of Microorganisms (GCM) 10K type strain sequencing project: providing services to taxonomists for standard genome sequencing and annotation.</title>
        <authorList>
            <consortium name="The Broad Institute Genomics Platform"/>
            <consortium name="The Broad Institute Genome Sequencing Center for Infectious Disease"/>
            <person name="Wu L."/>
            <person name="Ma J."/>
        </authorList>
    </citation>
    <scope>NUCLEOTIDE SEQUENCE [LARGE SCALE GENOMIC DNA]</scope>
    <source>
        <strain evidence="3">CCUG 63246</strain>
    </source>
</reference>
<dbReference type="EMBL" id="JBHTLJ010000001">
    <property type="protein sequence ID" value="MFD1161115.1"/>
    <property type="molecule type" value="Genomic_DNA"/>
</dbReference>
<proteinExistence type="predicted"/>
<evidence type="ECO:0000256" key="1">
    <source>
        <dbReference type="SAM" id="MobiDB-lite"/>
    </source>
</evidence>
<evidence type="ECO:0000313" key="2">
    <source>
        <dbReference type="EMBL" id="MFD1161115.1"/>
    </source>
</evidence>
<keyword evidence="3" id="KW-1185">Reference proteome</keyword>
<dbReference type="RefSeq" id="WP_311935488.1">
    <property type="nucleotide sequence ID" value="NZ_JAVSCK010000001.1"/>
</dbReference>
<evidence type="ECO:0000313" key="3">
    <source>
        <dbReference type="Proteomes" id="UP001597163"/>
    </source>
</evidence>
<dbReference type="Proteomes" id="UP001597163">
    <property type="component" value="Unassembled WGS sequence"/>
</dbReference>
<sequence>MKTQELFKILEQNKDKSLLFEYAPNKWVGANYHITEVKHVTIDSVDCGAQTDAWRETIIQLWESPKEIGKTEYMSVYKAMAILNKVGKMKPYALEAEVKFEYSNATFNTAQLFVNDFEIRNNDLIVKLAIEKTDCKAKSTCGVPTELNRTVSEEKEPVSATEEPCCTPSGNCC</sequence>
<dbReference type="Pfam" id="PF20001">
    <property type="entry name" value="DUF6428"/>
    <property type="match status" value="1"/>
</dbReference>
<organism evidence="2 3">
    <name type="scientific">Hwangdonia seohaensis</name>
    <dbReference type="NCBI Taxonomy" id="1240727"/>
    <lineage>
        <taxon>Bacteria</taxon>
        <taxon>Pseudomonadati</taxon>
        <taxon>Bacteroidota</taxon>
        <taxon>Flavobacteriia</taxon>
        <taxon>Flavobacteriales</taxon>
        <taxon>Flavobacteriaceae</taxon>
        <taxon>Hwangdonia</taxon>
    </lineage>
</organism>
<dbReference type="InterPro" id="IPR045534">
    <property type="entry name" value="DUF6428"/>
</dbReference>
<accession>A0ABW3R7R8</accession>